<name>A0A2V1ARA7_9ASCO</name>
<dbReference type="STRING" id="45357.A0A2V1ARA7"/>
<dbReference type="InterPro" id="IPR026956">
    <property type="entry name" value="D-ser_dehydrat-like_dom"/>
</dbReference>
<feature type="domain" description="D-serine dehydratase-like" evidence="14">
    <location>
        <begin position="299"/>
        <end position="401"/>
    </location>
</feature>
<accession>A0A2V1ARA7</accession>
<dbReference type="EMBL" id="PKFO01000003">
    <property type="protein sequence ID" value="PVH20272.1"/>
    <property type="molecule type" value="Genomic_DNA"/>
</dbReference>
<dbReference type="OrthoDB" id="20198at2759"/>
<comment type="cofactor">
    <cofactor evidence="1">
        <name>pyridoxal 5'-phosphate</name>
        <dbReference type="ChEBI" id="CHEBI:597326"/>
    </cofactor>
</comment>
<keyword evidence="8" id="KW-0456">Lyase</keyword>
<dbReference type="SMART" id="SM01119">
    <property type="entry name" value="D-ser_dehydrat"/>
    <property type="match status" value="1"/>
</dbReference>
<dbReference type="GO" id="GO:0009636">
    <property type="term" value="P:response to toxic substance"/>
    <property type="evidence" value="ECO:0007669"/>
    <property type="project" value="UniProtKB-KW"/>
</dbReference>
<dbReference type="FunFam" id="3.20.20.10:FF:000016">
    <property type="entry name" value="D-serine dehydratase"/>
    <property type="match status" value="1"/>
</dbReference>
<dbReference type="PANTHER" id="PTHR28004:SF2">
    <property type="entry name" value="D-SERINE DEHYDRATASE"/>
    <property type="match status" value="1"/>
</dbReference>
<evidence type="ECO:0000256" key="8">
    <source>
        <dbReference type="ARBA" id="ARBA00023239"/>
    </source>
</evidence>
<reference evidence="15 16" key="1">
    <citation type="submission" date="2017-12" db="EMBL/GenBank/DDBJ databases">
        <title>Genome Sequence of a Multidrug-Resistant Candida haemulonii Isolate from a Patient with Chronic Leg Ulcers in Israel.</title>
        <authorList>
            <person name="Chow N.A."/>
            <person name="Gade L."/>
            <person name="Batra D."/>
            <person name="Rowe L.A."/>
            <person name="Ben-Ami R."/>
            <person name="Loparev V.N."/>
            <person name="Litvintseva A.P."/>
        </authorList>
    </citation>
    <scope>NUCLEOTIDE SEQUENCE [LARGE SCALE GENOMIC DNA]</scope>
    <source>
        <strain evidence="15 16">B11899</strain>
    </source>
</reference>
<dbReference type="Proteomes" id="UP000244309">
    <property type="component" value="Unassembled WGS sequence"/>
</dbReference>
<evidence type="ECO:0000259" key="14">
    <source>
        <dbReference type="SMART" id="SM01119"/>
    </source>
</evidence>
<dbReference type="GO" id="GO:0046872">
    <property type="term" value="F:metal ion binding"/>
    <property type="evidence" value="ECO:0007669"/>
    <property type="project" value="UniProtKB-KW"/>
</dbReference>
<evidence type="ECO:0000256" key="9">
    <source>
        <dbReference type="ARBA" id="ARBA00051198"/>
    </source>
</evidence>
<evidence type="ECO:0000256" key="3">
    <source>
        <dbReference type="ARBA" id="ARBA00005323"/>
    </source>
</evidence>
<evidence type="ECO:0000256" key="7">
    <source>
        <dbReference type="ARBA" id="ARBA00022898"/>
    </source>
</evidence>
<dbReference type="GO" id="GO:0036088">
    <property type="term" value="P:D-serine catabolic process"/>
    <property type="evidence" value="ECO:0007669"/>
    <property type="project" value="TreeGrafter"/>
</dbReference>
<evidence type="ECO:0000256" key="5">
    <source>
        <dbReference type="ARBA" id="ARBA00022723"/>
    </source>
</evidence>
<evidence type="ECO:0000256" key="10">
    <source>
        <dbReference type="ARBA" id="ARBA00055764"/>
    </source>
</evidence>
<dbReference type="GO" id="GO:0008721">
    <property type="term" value="F:D-serine ammonia-lyase activity"/>
    <property type="evidence" value="ECO:0007669"/>
    <property type="project" value="UniProtKB-EC"/>
</dbReference>
<keyword evidence="4" id="KW-0216">Detoxification</keyword>
<dbReference type="InterPro" id="IPR001608">
    <property type="entry name" value="Ala_racemase_N"/>
</dbReference>
<dbReference type="EC" id="4.3.1.18" evidence="11"/>
<evidence type="ECO:0000256" key="12">
    <source>
        <dbReference type="ARBA" id="ARBA00069616"/>
    </source>
</evidence>
<gene>
    <name evidence="15" type="ORF">CXQ85_002057</name>
</gene>
<evidence type="ECO:0000313" key="15">
    <source>
        <dbReference type="EMBL" id="PVH20272.1"/>
    </source>
</evidence>
<protein>
    <recommendedName>
        <fullName evidence="12">D-serine dehydratase</fullName>
        <ecNumber evidence="11">4.3.1.18</ecNumber>
    </recommendedName>
    <alternativeName>
        <fullName evidence="13">D-serine deaminase</fullName>
    </alternativeName>
</protein>
<dbReference type="InterPro" id="IPR029066">
    <property type="entry name" value="PLP-binding_barrel"/>
</dbReference>
<dbReference type="Gene3D" id="3.20.20.10">
    <property type="entry name" value="Alanine racemase"/>
    <property type="match status" value="1"/>
</dbReference>
<evidence type="ECO:0000256" key="13">
    <source>
        <dbReference type="ARBA" id="ARBA00075219"/>
    </source>
</evidence>
<comment type="catalytic activity">
    <reaction evidence="9">
        <text>D-serine = pyruvate + NH4(+)</text>
        <dbReference type="Rhea" id="RHEA:13977"/>
        <dbReference type="ChEBI" id="CHEBI:15361"/>
        <dbReference type="ChEBI" id="CHEBI:28938"/>
        <dbReference type="ChEBI" id="CHEBI:35247"/>
        <dbReference type="EC" id="4.3.1.18"/>
    </reaction>
    <physiologicalReaction direction="left-to-right" evidence="9">
        <dbReference type="Rhea" id="RHEA:13978"/>
    </physiologicalReaction>
</comment>
<comment type="caution">
    <text evidence="15">The sequence shown here is derived from an EMBL/GenBank/DDBJ whole genome shotgun (WGS) entry which is preliminary data.</text>
</comment>
<dbReference type="InterPro" id="IPR042208">
    <property type="entry name" value="D-ser_dehydrat-like_sf"/>
</dbReference>
<dbReference type="Gene3D" id="2.40.37.20">
    <property type="entry name" value="D-serine dehydratase-like domain"/>
    <property type="match status" value="1"/>
</dbReference>
<evidence type="ECO:0000256" key="1">
    <source>
        <dbReference type="ARBA" id="ARBA00001933"/>
    </source>
</evidence>
<sequence length="415" mass="45360">MHPHSFYILPDRTRLLDEYRNKKVSELPAPSLLIDRSKFTNNSVRMLEGARALGVDFRVHIKTHKAAEGVRIQLTGDGSYSSDKIVVSTLPEAWVILPLIDDGTVKDVLLGIPIAKSILPEVASFKKLAPSFKLMADSESQIDALEEYASQYGTNWEVFVKVDMGTHRAGLEESSSRLSSLIKRIVSSESVSLHGFYCHAGHSYDARSGADARSLLVEEIKNANLVAKYALTLDSSLDLHLSVGATPTAHVSQQVKSIQEIEEALGEKIHGTLELHAGNYSCCDLQQVATGLVALEDVSIFVLAEVISEYPGRGKKAPGEQLINAGGIAFSKDKGPIPGYGKIVEPKEHTGWEVARVSQEHGVLQPVSDNVEFIPYGTKVVVVPQHACMAASNHAWYYVIENGIVVDIWVPAKLW</sequence>
<evidence type="ECO:0000256" key="4">
    <source>
        <dbReference type="ARBA" id="ARBA00022575"/>
    </source>
</evidence>
<dbReference type="Pfam" id="PF14031">
    <property type="entry name" value="D-ser_dehydrat"/>
    <property type="match status" value="1"/>
</dbReference>
<organism evidence="15 16">
    <name type="scientific">Candidozyma haemuli</name>
    <dbReference type="NCBI Taxonomy" id="45357"/>
    <lineage>
        <taxon>Eukaryota</taxon>
        <taxon>Fungi</taxon>
        <taxon>Dikarya</taxon>
        <taxon>Ascomycota</taxon>
        <taxon>Saccharomycotina</taxon>
        <taxon>Pichiomycetes</taxon>
        <taxon>Metschnikowiaceae</taxon>
        <taxon>Candidozyma</taxon>
    </lineage>
</organism>
<dbReference type="Pfam" id="PF01168">
    <property type="entry name" value="Ala_racemase_N"/>
    <property type="match status" value="1"/>
</dbReference>
<comment type="similarity">
    <text evidence="3">Belongs to the DSD1 family.</text>
</comment>
<dbReference type="GeneID" id="37007388"/>
<comment type="function">
    <text evidence="10">Catalyzes the conversion of D-serine to pyruvate and ammonia. May play a role in D-serine detoxification.</text>
</comment>
<dbReference type="AlphaFoldDB" id="A0A2V1ARA7"/>
<evidence type="ECO:0000256" key="2">
    <source>
        <dbReference type="ARBA" id="ARBA00001947"/>
    </source>
</evidence>
<keyword evidence="16" id="KW-1185">Reference proteome</keyword>
<keyword evidence="6" id="KW-0862">Zinc</keyword>
<dbReference type="InterPro" id="IPR051466">
    <property type="entry name" value="D-amino_acid_metab_enzyme"/>
</dbReference>
<evidence type="ECO:0000256" key="11">
    <source>
        <dbReference type="ARBA" id="ARBA00066349"/>
    </source>
</evidence>
<dbReference type="VEuPathDB" id="FungiDB:CXQ85_002057"/>
<proteinExistence type="inferred from homology"/>
<dbReference type="RefSeq" id="XP_025341212.1">
    <property type="nucleotide sequence ID" value="XM_025485747.1"/>
</dbReference>
<dbReference type="PANTHER" id="PTHR28004">
    <property type="entry name" value="ZGC:162816-RELATED"/>
    <property type="match status" value="1"/>
</dbReference>
<evidence type="ECO:0000256" key="6">
    <source>
        <dbReference type="ARBA" id="ARBA00022833"/>
    </source>
</evidence>
<keyword evidence="5" id="KW-0479">Metal-binding</keyword>
<evidence type="ECO:0000313" key="16">
    <source>
        <dbReference type="Proteomes" id="UP000244309"/>
    </source>
</evidence>
<dbReference type="SUPFAM" id="SSF51419">
    <property type="entry name" value="PLP-binding barrel"/>
    <property type="match status" value="1"/>
</dbReference>
<keyword evidence="7" id="KW-0663">Pyridoxal phosphate</keyword>
<comment type="cofactor">
    <cofactor evidence="2">
        <name>Zn(2+)</name>
        <dbReference type="ChEBI" id="CHEBI:29105"/>
    </cofactor>
</comment>